<proteinExistence type="predicted"/>
<dbReference type="EMBL" id="QUSY01000868">
    <property type="protein sequence ID" value="RHY26978.1"/>
    <property type="molecule type" value="Genomic_DNA"/>
</dbReference>
<keyword evidence="4" id="KW-0539">Nucleus</keyword>
<dbReference type="Pfam" id="PF00227">
    <property type="entry name" value="Proteasome"/>
    <property type="match status" value="1"/>
</dbReference>
<protein>
    <recommendedName>
        <fullName evidence="7">Proteasome subunit beta</fullName>
    </recommendedName>
</protein>
<comment type="subcellular location">
    <subcellularLocation>
        <location evidence="1">Nucleus</location>
    </subcellularLocation>
</comment>
<keyword evidence="6" id="KW-1185">Reference proteome</keyword>
<evidence type="ECO:0000256" key="2">
    <source>
        <dbReference type="ARBA" id="ARBA00022490"/>
    </source>
</evidence>
<dbReference type="InterPro" id="IPR029055">
    <property type="entry name" value="Ntn_hydrolases_N"/>
</dbReference>
<accession>A0A3R6VTX3</accession>
<dbReference type="AlphaFoldDB" id="A0A3R6VTX3"/>
<dbReference type="FunFam" id="3.60.20.10:FF:000027">
    <property type="entry name" value="Proteasome subunit beta type-6"/>
    <property type="match status" value="1"/>
</dbReference>
<sequence>MENHAHLKSCARKIHLGSAANDAIAMTFPHVNTTDGPVALPMEHKTKEHRFEPYDFNGGTVLAVAGKDFVVVAGDTRLSTGYSILSRDESKIHEVAPNVLLASPGSFNDVVQLRGVLGIRSQMYQHDNEQPPTIEAMAQLLMNTLYQRRFFPYYSFCLLCGITKDGKGAVYEYDAVGSHKNTSRGAQGSGGHLMMPLLDNLVTHESRSDPLVDLTIDQTKSIIKDAFITAGERDIYTGDKVEIFVITSQGTTKEVFLLKQD</sequence>
<dbReference type="GO" id="GO:0051603">
    <property type="term" value="P:proteolysis involved in protein catabolic process"/>
    <property type="evidence" value="ECO:0007669"/>
    <property type="project" value="InterPro"/>
</dbReference>
<evidence type="ECO:0000313" key="5">
    <source>
        <dbReference type="EMBL" id="RHY26978.1"/>
    </source>
</evidence>
<name>A0A3R6VTX3_9STRA</name>
<evidence type="ECO:0000256" key="1">
    <source>
        <dbReference type="ARBA" id="ARBA00004123"/>
    </source>
</evidence>
<dbReference type="Proteomes" id="UP000285060">
    <property type="component" value="Unassembled WGS sequence"/>
</dbReference>
<dbReference type="Gene3D" id="3.60.20.10">
    <property type="entry name" value="Glutamine Phosphoribosylpyrophosphate, subunit 1, domain 1"/>
    <property type="match status" value="1"/>
</dbReference>
<dbReference type="VEuPathDB" id="FungiDB:H310_10657"/>
<reference evidence="5 6" key="1">
    <citation type="submission" date="2018-08" db="EMBL/GenBank/DDBJ databases">
        <title>Aphanomyces genome sequencing and annotation.</title>
        <authorList>
            <person name="Minardi D."/>
            <person name="Oidtmann B."/>
            <person name="Van Der Giezen M."/>
            <person name="Studholme D.J."/>
        </authorList>
    </citation>
    <scope>NUCLEOTIDE SEQUENCE [LARGE SCALE GENOMIC DNA]</scope>
    <source>
        <strain evidence="5 6">NJM0002</strain>
    </source>
</reference>
<comment type="caution">
    <text evidence="5">The sequence shown here is derived from an EMBL/GenBank/DDBJ whole genome shotgun (WGS) entry which is preliminary data.</text>
</comment>
<dbReference type="SUPFAM" id="SSF56235">
    <property type="entry name" value="N-terminal nucleophile aminohydrolases (Ntn hydrolases)"/>
    <property type="match status" value="1"/>
</dbReference>
<dbReference type="InterPro" id="IPR001353">
    <property type="entry name" value="Proteasome_sua/b"/>
</dbReference>
<keyword evidence="3" id="KW-0647">Proteasome</keyword>
<evidence type="ECO:0008006" key="7">
    <source>
        <dbReference type="Google" id="ProtNLM"/>
    </source>
</evidence>
<dbReference type="GO" id="GO:0005839">
    <property type="term" value="C:proteasome core complex"/>
    <property type="evidence" value="ECO:0007669"/>
    <property type="project" value="InterPro"/>
</dbReference>
<dbReference type="PANTHER" id="PTHR32194:SF2">
    <property type="entry name" value="PROTEASOME SUBUNIT BETA TYPE-1"/>
    <property type="match status" value="1"/>
</dbReference>
<gene>
    <name evidence="5" type="ORF">DYB32_007135</name>
</gene>
<dbReference type="PANTHER" id="PTHR32194">
    <property type="entry name" value="METALLOPROTEASE TLDD"/>
    <property type="match status" value="1"/>
</dbReference>
<keyword evidence="2" id="KW-0963">Cytoplasm</keyword>
<dbReference type="InterPro" id="IPR023333">
    <property type="entry name" value="Proteasome_suB-type"/>
</dbReference>
<evidence type="ECO:0000256" key="4">
    <source>
        <dbReference type="ARBA" id="ARBA00023242"/>
    </source>
</evidence>
<organism evidence="5 6">
    <name type="scientific">Aphanomyces invadans</name>
    <dbReference type="NCBI Taxonomy" id="157072"/>
    <lineage>
        <taxon>Eukaryota</taxon>
        <taxon>Sar</taxon>
        <taxon>Stramenopiles</taxon>
        <taxon>Oomycota</taxon>
        <taxon>Saprolegniomycetes</taxon>
        <taxon>Saprolegniales</taxon>
        <taxon>Verrucalvaceae</taxon>
        <taxon>Aphanomyces</taxon>
    </lineage>
</organism>
<evidence type="ECO:0000313" key="6">
    <source>
        <dbReference type="Proteomes" id="UP000285060"/>
    </source>
</evidence>
<dbReference type="GO" id="GO:0005634">
    <property type="term" value="C:nucleus"/>
    <property type="evidence" value="ECO:0007669"/>
    <property type="project" value="UniProtKB-SubCell"/>
</dbReference>
<dbReference type="GO" id="GO:0005737">
    <property type="term" value="C:cytoplasm"/>
    <property type="evidence" value="ECO:0007669"/>
    <property type="project" value="TreeGrafter"/>
</dbReference>
<evidence type="ECO:0000256" key="3">
    <source>
        <dbReference type="ARBA" id="ARBA00022942"/>
    </source>
</evidence>
<dbReference type="PROSITE" id="PS51476">
    <property type="entry name" value="PROTEASOME_BETA_2"/>
    <property type="match status" value="1"/>
</dbReference>